<dbReference type="InterPro" id="IPR016174">
    <property type="entry name" value="Di-haem_cyt_TM"/>
</dbReference>
<dbReference type="EC" id="1.10.2.2" evidence="1"/>
<dbReference type="GO" id="GO:0016491">
    <property type="term" value="F:oxidoreductase activity"/>
    <property type="evidence" value="ECO:0007669"/>
    <property type="project" value="UniProtKB-KW"/>
</dbReference>
<reference evidence="2" key="1">
    <citation type="submission" date="2009-11" db="EMBL/GenBank/DDBJ databases">
        <title>Genome sequencing of Bartonella species and comparative genomics.</title>
        <authorList>
            <person name="Engel P."/>
            <person name="Salzburger W."/>
            <person name="Marius L."/>
            <person name="Chao-Chin C."/>
            <person name="Soichi M."/>
            <person name="Christa L."/>
            <person name="Alexandra C."/>
            <person name="Aurelie L."/>
            <person name="Claudine M."/>
            <person name="Stephan S.C."/>
            <person name="Christoph D."/>
        </authorList>
    </citation>
    <scope>NUCLEOTIDE SEQUENCE [LARGE SCALE GENOMIC DNA]</scope>
    <source>
        <strain evidence="2">CIP 104772 / 73</strain>
    </source>
</reference>
<sequence length="28" mass="3098">MLLSHLLTGIVLAMHYVSDVHLAFETGE</sequence>
<keyword evidence="2" id="KW-1185">Reference proteome</keyword>
<dbReference type="AlphaFoldDB" id="E6YGK3"/>
<dbReference type="GO" id="GO:0016020">
    <property type="term" value="C:membrane"/>
    <property type="evidence" value="ECO:0007669"/>
    <property type="project" value="InterPro"/>
</dbReference>
<dbReference type="SUPFAM" id="SSF81342">
    <property type="entry name" value="Transmembrane di-heme cytochromes"/>
    <property type="match status" value="1"/>
</dbReference>
<evidence type="ECO:0000313" key="2">
    <source>
        <dbReference type="Proteomes" id="UP000009101"/>
    </source>
</evidence>
<name>E6YGK3_BARC7</name>
<dbReference type="KEGG" id="bcd:BARCL_0310"/>
<reference evidence="1 2" key="2">
    <citation type="journal article" date="2011" name="PLoS Genet.">
        <title>Parallel evolution of a type IV secretion system in radiating lineages of the host-restricted bacterial pathogen Bartonella.</title>
        <authorList>
            <person name="Engel P."/>
            <person name="Salzburger W."/>
            <person name="Liesch M."/>
            <person name="Chang C.C."/>
            <person name="Maruyama S."/>
            <person name="Lanz C."/>
            <person name="Calteau A."/>
            <person name="Lajus A."/>
            <person name="Medigue C."/>
            <person name="Schuster S.C."/>
            <person name="Dehio C."/>
        </authorList>
    </citation>
    <scope>NUCLEOTIDE SEQUENCE [LARGE SCALE GENOMIC DNA]</scope>
    <source>
        <strain evidence="2">CIP 104772 / 73</strain>
    </source>
</reference>
<dbReference type="HOGENOM" id="CLU_3412386_0_0_5"/>
<gene>
    <name evidence="1" type="ordered locus">BARCL_0310</name>
</gene>
<keyword evidence="1" id="KW-0560">Oxidoreductase</keyword>
<dbReference type="Proteomes" id="UP000009101">
    <property type="component" value="Chromosome"/>
</dbReference>
<dbReference type="GO" id="GO:0022904">
    <property type="term" value="P:respiratory electron transport chain"/>
    <property type="evidence" value="ECO:0007669"/>
    <property type="project" value="InterPro"/>
</dbReference>
<organism evidence="1 2">
    <name type="scientific">Bartonella clarridgeiae (strain CCUG 45776 / CIP 104772 / 73)</name>
    <dbReference type="NCBI Taxonomy" id="696125"/>
    <lineage>
        <taxon>Bacteria</taxon>
        <taxon>Pseudomonadati</taxon>
        <taxon>Pseudomonadota</taxon>
        <taxon>Alphaproteobacteria</taxon>
        <taxon>Hyphomicrobiales</taxon>
        <taxon>Bartonellaceae</taxon>
        <taxon>Bartonella</taxon>
    </lineage>
</organism>
<accession>E6YGK3</accession>
<dbReference type="EMBL" id="FN645454">
    <property type="protein sequence ID" value="CBI75991.1"/>
    <property type="molecule type" value="Genomic_DNA"/>
</dbReference>
<evidence type="ECO:0000313" key="1">
    <source>
        <dbReference type="EMBL" id="CBI75991.1"/>
    </source>
</evidence>
<proteinExistence type="predicted"/>
<protein>
    <submittedName>
        <fullName evidence="1">Ubiquinol-cytochrome c reductase cytochrome b subunit</fullName>
        <ecNumber evidence="1">1.10.2.2</ecNumber>
    </submittedName>
</protein>